<sequence>MNEAFQILYFIILIVTIIILTTIGVQIILILSEIRKIFQKINLMMTTIVNLSQTIEKSLTPLTDITHGLKSLFEIINKFKKKGKDKSHE</sequence>
<evidence type="ECO:0000313" key="2">
    <source>
        <dbReference type="EMBL" id="OGG00223.1"/>
    </source>
</evidence>
<dbReference type="EMBL" id="MFIY01000018">
    <property type="protein sequence ID" value="OGG00223.1"/>
    <property type="molecule type" value="Genomic_DNA"/>
</dbReference>
<gene>
    <name evidence="2" type="ORF">A2Y99_03350</name>
</gene>
<organism evidence="2 3">
    <name type="scientific">Candidatus Gottesmanbacteria bacterium RBG_13_37_7</name>
    <dbReference type="NCBI Taxonomy" id="1798369"/>
    <lineage>
        <taxon>Bacteria</taxon>
        <taxon>Candidatus Gottesmaniibacteriota</taxon>
    </lineage>
</organism>
<accession>A0A1F5YJJ0</accession>
<keyword evidence="1" id="KW-1133">Transmembrane helix</keyword>
<proteinExistence type="predicted"/>
<evidence type="ECO:0000256" key="1">
    <source>
        <dbReference type="SAM" id="Phobius"/>
    </source>
</evidence>
<comment type="caution">
    <text evidence="2">The sequence shown here is derived from an EMBL/GenBank/DDBJ whole genome shotgun (WGS) entry which is preliminary data.</text>
</comment>
<protein>
    <submittedName>
        <fullName evidence="2">Uncharacterized protein</fullName>
    </submittedName>
</protein>
<keyword evidence="1" id="KW-0472">Membrane</keyword>
<dbReference type="AlphaFoldDB" id="A0A1F5YJJ0"/>
<feature type="transmembrane region" description="Helical" evidence="1">
    <location>
        <begin position="6"/>
        <end position="31"/>
    </location>
</feature>
<evidence type="ECO:0000313" key="3">
    <source>
        <dbReference type="Proteomes" id="UP000178230"/>
    </source>
</evidence>
<name>A0A1F5YJJ0_9BACT</name>
<reference evidence="2 3" key="1">
    <citation type="journal article" date="2016" name="Nat. Commun.">
        <title>Thousands of microbial genomes shed light on interconnected biogeochemical processes in an aquifer system.</title>
        <authorList>
            <person name="Anantharaman K."/>
            <person name="Brown C.T."/>
            <person name="Hug L.A."/>
            <person name="Sharon I."/>
            <person name="Castelle C.J."/>
            <person name="Probst A.J."/>
            <person name="Thomas B.C."/>
            <person name="Singh A."/>
            <person name="Wilkins M.J."/>
            <person name="Karaoz U."/>
            <person name="Brodie E.L."/>
            <person name="Williams K.H."/>
            <person name="Hubbard S.S."/>
            <person name="Banfield J.F."/>
        </authorList>
    </citation>
    <scope>NUCLEOTIDE SEQUENCE [LARGE SCALE GENOMIC DNA]</scope>
</reference>
<keyword evidence="1" id="KW-0812">Transmembrane</keyword>
<dbReference type="Proteomes" id="UP000178230">
    <property type="component" value="Unassembled WGS sequence"/>
</dbReference>